<reference evidence="4 5" key="1">
    <citation type="submission" date="2018-12" db="EMBL/GenBank/DDBJ databases">
        <authorList>
            <consortium name="Pathogen Informatics"/>
        </authorList>
    </citation>
    <scope>NUCLEOTIDE SEQUENCE [LARGE SCALE GENOMIC DNA]</scope>
    <source>
        <strain evidence="4 5">NCTC11923</strain>
    </source>
</reference>
<keyword evidence="2" id="KW-1133">Transmembrane helix</keyword>
<sequence length="265" mass="27782">MSTTLTAPVAPVRRGLLAAGLVGLLSVLALLPAVGHAQPLPISADSSDASSEFEVEINLIIRSNDTVIAKYVLTDRADYDLLTEDDCRTKSLILTRSKDSRTKTSFSFEDKGDSRVCTIEGVAKIEDVEVTHEGDEYVATFEDDHPGSDQRASISVSFPGEVTQADGGTVDGTTVTLDSLGHTVRGKESSGFPWLSLGLGLVVLLAVGGGVAGVLVSQNKKKKAAAAAQAGGYIPQPFPGQYPQAPGQYPQAQFPGQYPQAPGHS</sequence>
<evidence type="ECO:0000259" key="3">
    <source>
        <dbReference type="Pfam" id="PF21946"/>
    </source>
</evidence>
<protein>
    <recommendedName>
        <fullName evidence="3">LppM domain-containing protein</fullName>
    </recommendedName>
</protein>
<keyword evidence="5" id="KW-1185">Reference proteome</keyword>
<organism evidence="4 5">
    <name type="scientific">Actinomyces slackii</name>
    <dbReference type="NCBI Taxonomy" id="52774"/>
    <lineage>
        <taxon>Bacteria</taxon>
        <taxon>Bacillati</taxon>
        <taxon>Actinomycetota</taxon>
        <taxon>Actinomycetes</taxon>
        <taxon>Actinomycetales</taxon>
        <taxon>Actinomycetaceae</taxon>
        <taxon>Actinomyces</taxon>
    </lineage>
</organism>
<dbReference type="EMBL" id="LR134363">
    <property type="protein sequence ID" value="VEG73546.1"/>
    <property type="molecule type" value="Genomic_DNA"/>
</dbReference>
<accession>A0A3S4SIQ9</accession>
<gene>
    <name evidence="4" type="ORF">NCTC11923_00152</name>
</gene>
<keyword evidence="2" id="KW-0472">Membrane</keyword>
<dbReference type="RefSeq" id="WP_126412034.1">
    <property type="nucleotide sequence ID" value="NZ_LR134363.1"/>
</dbReference>
<keyword evidence="2" id="KW-0812">Transmembrane</keyword>
<feature type="compositionally biased region" description="Low complexity" evidence="1">
    <location>
        <begin position="239"/>
        <end position="265"/>
    </location>
</feature>
<feature type="region of interest" description="Disordered" evidence="1">
    <location>
        <begin position="233"/>
        <end position="265"/>
    </location>
</feature>
<feature type="domain" description="LppM" evidence="3">
    <location>
        <begin position="95"/>
        <end position="177"/>
    </location>
</feature>
<evidence type="ECO:0000256" key="2">
    <source>
        <dbReference type="SAM" id="Phobius"/>
    </source>
</evidence>
<evidence type="ECO:0000313" key="4">
    <source>
        <dbReference type="EMBL" id="VEG73546.1"/>
    </source>
</evidence>
<dbReference type="Proteomes" id="UP000276899">
    <property type="component" value="Chromosome"/>
</dbReference>
<feature type="transmembrane region" description="Helical" evidence="2">
    <location>
        <begin position="194"/>
        <end position="216"/>
    </location>
</feature>
<dbReference type="KEGG" id="asla:NCTC11923_00152"/>
<evidence type="ECO:0000256" key="1">
    <source>
        <dbReference type="SAM" id="MobiDB-lite"/>
    </source>
</evidence>
<dbReference type="AlphaFoldDB" id="A0A3S4SIQ9"/>
<dbReference type="InterPro" id="IPR053807">
    <property type="entry name" value="LppM"/>
</dbReference>
<evidence type="ECO:0000313" key="5">
    <source>
        <dbReference type="Proteomes" id="UP000276899"/>
    </source>
</evidence>
<dbReference type="Pfam" id="PF21946">
    <property type="entry name" value="LppM"/>
    <property type="match status" value="1"/>
</dbReference>
<proteinExistence type="predicted"/>
<dbReference type="STRING" id="1278298.GCA_000428685_01085"/>
<name>A0A3S4SIQ9_9ACTO</name>